<reference evidence="9" key="1">
    <citation type="submission" date="2024-07" db="EMBL/GenBank/DDBJ databases">
        <title>Two chromosome-level genome assemblies of Korean endemic species Abeliophyllum distichum and Forsythia ovata (Oleaceae).</title>
        <authorList>
            <person name="Jang H."/>
        </authorList>
    </citation>
    <scope>NUCLEOTIDE SEQUENCE [LARGE SCALE GENOMIC DNA]</scope>
</reference>
<sequence length="135" mass="15032">MGLKYGCPVEDILTGLSVQCRGWISVAFNPERRGFLGVAPTSLLQTLVQHTRWSEGHIQIFLSKYCPLLYGHGKIPLLLQISYCCYNLWAANSLPTLFYVIVPPLCLLKDITLFPQVGVLPSDIFKTDVSSSSKN</sequence>
<dbReference type="GO" id="GO:0012505">
    <property type="term" value="C:endomembrane system"/>
    <property type="evidence" value="ECO:0007669"/>
    <property type="project" value="UniProtKB-SubCell"/>
</dbReference>
<comment type="caution">
    <text evidence="8">The sequence shown here is derived from an EMBL/GenBank/DDBJ whole genome shotgun (WGS) entry which is preliminary data.</text>
</comment>
<dbReference type="Proteomes" id="UP001604277">
    <property type="component" value="Unassembled WGS sequence"/>
</dbReference>
<keyword evidence="9" id="KW-1185">Reference proteome</keyword>
<evidence type="ECO:0000256" key="3">
    <source>
        <dbReference type="ARBA" id="ARBA00022679"/>
    </source>
</evidence>
<evidence type="ECO:0000256" key="1">
    <source>
        <dbReference type="ARBA" id="ARBA00004308"/>
    </source>
</evidence>
<proteinExistence type="predicted"/>
<evidence type="ECO:0000256" key="6">
    <source>
        <dbReference type="ARBA" id="ARBA00023136"/>
    </source>
</evidence>
<dbReference type="EMBL" id="JBFOLJ010000013">
    <property type="protein sequence ID" value="KAL2483827.1"/>
    <property type="molecule type" value="Genomic_DNA"/>
</dbReference>
<evidence type="ECO:0000256" key="7">
    <source>
        <dbReference type="ARBA" id="ARBA00023316"/>
    </source>
</evidence>
<keyword evidence="5" id="KW-1133">Transmembrane helix</keyword>
<dbReference type="GO" id="GO:0016757">
    <property type="term" value="F:glycosyltransferase activity"/>
    <property type="evidence" value="ECO:0007669"/>
    <property type="project" value="UniProtKB-KW"/>
</dbReference>
<keyword evidence="3" id="KW-0808">Transferase</keyword>
<comment type="subcellular location">
    <subcellularLocation>
        <location evidence="1">Endomembrane system</location>
    </subcellularLocation>
</comment>
<protein>
    <submittedName>
        <fullName evidence="8">Cellulose synthase-like protein E1</fullName>
    </submittedName>
</protein>
<keyword evidence="4" id="KW-0812">Transmembrane</keyword>
<evidence type="ECO:0000313" key="9">
    <source>
        <dbReference type="Proteomes" id="UP001604277"/>
    </source>
</evidence>
<evidence type="ECO:0000256" key="5">
    <source>
        <dbReference type="ARBA" id="ARBA00022989"/>
    </source>
</evidence>
<accession>A0ABD1R5W6</accession>
<name>A0ABD1R5W6_9LAMI</name>
<keyword evidence="6" id="KW-0472">Membrane</keyword>
<gene>
    <name evidence="8" type="ORF">Fot_45271</name>
</gene>
<evidence type="ECO:0000256" key="2">
    <source>
        <dbReference type="ARBA" id="ARBA00022676"/>
    </source>
</evidence>
<dbReference type="PANTHER" id="PTHR13301">
    <property type="entry name" value="X-BOX TRANSCRIPTION FACTOR-RELATED"/>
    <property type="match status" value="1"/>
</dbReference>
<dbReference type="GO" id="GO:0071555">
    <property type="term" value="P:cell wall organization"/>
    <property type="evidence" value="ECO:0007669"/>
    <property type="project" value="UniProtKB-KW"/>
</dbReference>
<evidence type="ECO:0000313" key="8">
    <source>
        <dbReference type="EMBL" id="KAL2483827.1"/>
    </source>
</evidence>
<keyword evidence="7" id="KW-0961">Cell wall biogenesis/degradation</keyword>
<evidence type="ECO:0000256" key="4">
    <source>
        <dbReference type="ARBA" id="ARBA00022692"/>
    </source>
</evidence>
<organism evidence="8 9">
    <name type="scientific">Forsythia ovata</name>
    <dbReference type="NCBI Taxonomy" id="205694"/>
    <lineage>
        <taxon>Eukaryota</taxon>
        <taxon>Viridiplantae</taxon>
        <taxon>Streptophyta</taxon>
        <taxon>Embryophyta</taxon>
        <taxon>Tracheophyta</taxon>
        <taxon>Spermatophyta</taxon>
        <taxon>Magnoliopsida</taxon>
        <taxon>eudicotyledons</taxon>
        <taxon>Gunneridae</taxon>
        <taxon>Pentapetalae</taxon>
        <taxon>asterids</taxon>
        <taxon>lamiids</taxon>
        <taxon>Lamiales</taxon>
        <taxon>Oleaceae</taxon>
        <taxon>Forsythieae</taxon>
        <taxon>Forsythia</taxon>
    </lineage>
</organism>
<dbReference type="AlphaFoldDB" id="A0ABD1R5W6"/>
<dbReference type="InterPro" id="IPR005150">
    <property type="entry name" value="Cellulose_synth"/>
</dbReference>
<keyword evidence="2" id="KW-0328">Glycosyltransferase</keyword>
<dbReference type="Pfam" id="PF03552">
    <property type="entry name" value="Cellulose_synt"/>
    <property type="match status" value="1"/>
</dbReference>